<dbReference type="Gene3D" id="3.30.450.20">
    <property type="entry name" value="PAS domain"/>
    <property type="match status" value="4"/>
</dbReference>
<dbReference type="Gene3D" id="2.10.70.100">
    <property type="match status" value="1"/>
</dbReference>
<evidence type="ECO:0000256" key="6">
    <source>
        <dbReference type="ARBA" id="ARBA00022679"/>
    </source>
</evidence>
<evidence type="ECO:0000256" key="8">
    <source>
        <dbReference type="ARBA" id="ARBA00022777"/>
    </source>
</evidence>
<keyword evidence="9" id="KW-0067">ATP-binding</keyword>
<gene>
    <name evidence="15" type="ORF">SAMN06265379_11424</name>
</gene>
<dbReference type="InterPro" id="IPR003661">
    <property type="entry name" value="HisK_dim/P_dom"/>
</dbReference>
<dbReference type="PROSITE" id="PS50113">
    <property type="entry name" value="PAC"/>
    <property type="match status" value="4"/>
</dbReference>
<dbReference type="SUPFAM" id="SSF47384">
    <property type="entry name" value="Homodimeric domain of signal transducing histidine kinase"/>
    <property type="match status" value="1"/>
</dbReference>
<dbReference type="InterPro" id="IPR052162">
    <property type="entry name" value="Sensor_kinase/Photoreceptor"/>
</dbReference>
<evidence type="ECO:0000259" key="12">
    <source>
        <dbReference type="PROSITE" id="PS50109"/>
    </source>
</evidence>
<accession>A0A521F3Y3</accession>
<dbReference type="SMART" id="SM00091">
    <property type="entry name" value="PAS"/>
    <property type="match status" value="4"/>
</dbReference>
<dbReference type="Gene3D" id="3.30.565.10">
    <property type="entry name" value="Histidine kinase-like ATPase, C-terminal domain"/>
    <property type="match status" value="1"/>
</dbReference>
<feature type="domain" description="PAC" evidence="14">
    <location>
        <begin position="73"/>
        <end position="126"/>
    </location>
</feature>
<dbReference type="FunFam" id="3.30.565.10:FF:000023">
    <property type="entry name" value="PAS domain-containing sensor histidine kinase"/>
    <property type="match status" value="1"/>
</dbReference>
<dbReference type="Proteomes" id="UP000319040">
    <property type="component" value="Unassembled WGS sequence"/>
</dbReference>
<comment type="catalytic activity">
    <reaction evidence="1">
        <text>ATP + protein L-histidine = ADP + protein N-phospho-L-histidine.</text>
        <dbReference type="EC" id="2.7.13.3"/>
    </reaction>
</comment>
<evidence type="ECO:0000259" key="13">
    <source>
        <dbReference type="PROSITE" id="PS50112"/>
    </source>
</evidence>
<dbReference type="PROSITE" id="PS50109">
    <property type="entry name" value="HIS_KIN"/>
    <property type="match status" value="1"/>
</dbReference>
<dbReference type="PRINTS" id="PR00344">
    <property type="entry name" value="BCTRLSENSOR"/>
</dbReference>
<keyword evidence="5" id="KW-0597">Phosphoprotein</keyword>
<keyword evidence="4" id="KW-1003">Cell membrane</keyword>
<dbReference type="PROSITE" id="PS50112">
    <property type="entry name" value="PAS"/>
    <property type="match status" value="2"/>
</dbReference>
<dbReference type="Pfam" id="PF02518">
    <property type="entry name" value="HATPase_c"/>
    <property type="match status" value="1"/>
</dbReference>
<dbReference type="CDD" id="cd00130">
    <property type="entry name" value="PAS"/>
    <property type="match status" value="4"/>
</dbReference>
<dbReference type="SMART" id="SM00086">
    <property type="entry name" value="PAC"/>
    <property type="match status" value="4"/>
</dbReference>
<dbReference type="GO" id="GO:0005524">
    <property type="term" value="F:ATP binding"/>
    <property type="evidence" value="ECO:0007669"/>
    <property type="project" value="UniProtKB-KW"/>
</dbReference>
<feature type="domain" description="PAC" evidence="14">
    <location>
        <begin position="322"/>
        <end position="373"/>
    </location>
</feature>
<dbReference type="Gene3D" id="1.10.287.130">
    <property type="match status" value="1"/>
</dbReference>
<comment type="subcellular location">
    <subcellularLocation>
        <location evidence="2">Cell membrane</location>
    </subcellularLocation>
</comment>
<dbReference type="GO" id="GO:0005886">
    <property type="term" value="C:plasma membrane"/>
    <property type="evidence" value="ECO:0007669"/>
    <property type="project" value="UniProtKB-SubCell"/>
</dbReference>
<evidence type="ECO:0000256" key="3">
    <source>
        <dbReference type="ARBA" id="ARBA00012438"/>
    </source>
</evidence>
<dbReference type="InterPro" id="IPR004358">
    <property type="entry name" value="Sig_transdc_His_kin-like_C"/>
</dbReference>
<feature type="domain" description="PAC" evidence="14">
    <location>
        <begin position="441"/>
        <end position="495"/>
    </location>
</feature>
<keyword evidence="8" id="KW-0418">Kinase</keyword>
<dbReference type="InterPro" id="IPR003594">
    <property type="entry name" value="HATPase_dom"/>
</dbReference>
<dbReference type="NCBIfam" id="TIGR00229">
    <property type="entry name" value="sensory_box"/>
    <property type="match status" value="2"/>
</dbReference>
<dbReference type="InterPro" id="IPR000700">
    <property type="entry name" value="PAS-assoc_C"/>
</dbReference>
<feature type="domain" description="Histidine kinase" evidence="12">
    <location>
        <begin position="513"/>
        <end position="732"/>
    </location>
</feature>
<evidence type="ECO:0000256" key="7">
    <source>
        <dbReference type="ARBA" id="ARBA00022741"/>
    </source>
</evidence>
<dbReference type="Pfam" id="PF08447">
    <property type="entry name" value="PAS_3"/>
    <property type="match status" value="2"/>
</dbReference>
<sequence>MNFKLLIEKSPICIAKVSLENKILYANPAWSAFTGYSNEELASKKYTEITHPDDIDTDIALTKKLSGGEITEYRLEKRYIHKSGKIIWGDLFVVLLPDEQGDADYSIFSSVIDITDKKENEVQISHSEKIAKMGSWEWDILNNVTKWSDNMYRLFGSDPGSVVPSYDYFMGRVHPNDQFVIAKAYEQLLGLKNKIEIEFRVLLPGNAIMWMQNSIQPYYINDKLVKLRGVNVDITERKTNEIAILKKRDALRQAQVVANMGSWEYDPVKDICSWSKNMFHLLKVDLEHTDLAFDFLKSLVHPDDRHKIIDGKDWLIKCRKIFIQEFRCILPDNDIVWIESHVQPICENNQIVTVRGVFIDITERKMKENELLIFSKGVEQSPISIIITDNKANIEYVNQKFTEITGYGKDEVITRNPNILRSFKVNKQVYVDMWAAINSGKVWKGELINKRKSGDFYWERKTISSIVDEYGNIINYVSFGEDITSQKKIEQDLIAAKEKAEESDMLKTAFIQNISHEIRTPMNSLLGFVELLKEPDLEPESRNEFVEVINQSGTRLLNTVNDIMEISKIESGVKNIHTSAVNVHQLIQQNIISFKARALKKGLDLRLSETCLTGKKADIQTDQTKLGNILVNLTNNALKFTETGHIEIGNYLAKDELVFFVKDTGIGISETHKELIFDRFTQVDLRLTRTYEGTGLGLSIVKAYVDALKGRIWINSEVGKGSTFYFSIPYVPTDNSNFPLE</sequence>
<dbReference type="InterPro" id="IPR000014">
    <property type="entry name" value="PAS"/>
</dbReference>
<feature type="domain" description="PAS" evidence="13">
    <location>
        <begin position="378"/>
        <end position="416"/>
    </location>
</feature>
<protein>
    <recommendedName>
        <fullName evidence="3">histidine kinase</fullName>
        <ecNumber evidence="3">2.7.13.3</ecNumber>
    </recommendedName>
</protein>
<dbReference type="InterPro" id="IPR036890">
    <property type="entry name" value="HATPase_C_sf"/>
</dbReference>
<evidence type="ECO:0000256" key="11">
    <source>
        <dbReference type="ARBA" id="ARBA00023136"/>
    </source>
</evidence>
<dbReference type="InterPro" id="IPR013655">
    <property type="entry name" value="PAS_fold_3"/>
</dbReference>
<dbReference type="SMART" id="SM00388">
    <property type="entry name" value="HisKA"/>
    <property type="match status" value="1"/>
</dbReference>
<organism evidence="15 16">
    <name type="scientific">Saccharicrinis carchari</name>
    <dbReference type="NCBI Taxonomy" id="1168039"/>
    <lineage>
        <taxon>Bacteria</taxon>
        <taxon>Pseudomonadati</taxon>
        <taxon>Bacteroidota</taxon>
        <taxon>Bacteroidia</taxon>
        <taxon>Marinilabiliales</taxon>
        <taxon>Marinilabiliaceae</taxon>
        <taxon>Saccharicrinis</taxon>
    </lineage>
</organism>
<dbReference type="OrthoDB" id="9813151at2"/>
<keyword evidence="11" id="KW-0472">Membrane</keyword>
<keyword evidence="16" id="KW-1185">Reference proteome</keyword>
<keyword evidence="7" id="KW-0547">Nucleotide-binding</keyword>
<dbReference type="GO" id="GO:0000155">
    <property type="term" value="F:phosphorelay sensor kinase activity"/>
    <property type="evidence" value="ECO:0007669"/>
    <property type="project" value="InterPro"/>
</dbReference>
<evidence type="ECO:0000256" key="5">
    <source>
        <dbReference type="ARBA" id="ARBA00022553"/>
    </source>
</evidence>
<dbReference type="SMART" id="SM00387">
    <property type="entry name" value="HATPase_c"/>
    <property type="match status" value="1"/>
</dbReference>
<dbReference type="InterPro" id="IPR036097">
    <property type="entry name" value="HisK_dim/P_sf"/>
</dbReference>
<evidence type="ECO:0000259" key="14">
    <source>
        <dbReference type="PROSITE" id="PS50113"/>
    </source>
</evidence>
<name>A0A521F3Y3_SACCC</name>
<feature type="domain" description="PAC" evidence="14">
    <location>
        <begin position="195"/>
        <end position="246"/>
    </location>
</feature>
<dbReference type="InterPro" id="IPR035965">
    <property type="entry name" value="PAS-like_dom_sf"/>
</dbReference>
<evidence type="ECO:0000256" key="2">
    <source>
        <dbReference type="ARBA" id="ARBA00004236"/>
    </source>
</evidence>
<dbReference type="CDD" id="cd16922">
    <property type="entry name" value="HATPase_EvgS-ArcB-TorS-like"/>
    <property type="match status" value="1"/>
</dbReference>
<dbReference type="EMBL" id="FXTB01000014">
    <property type="protein sequence ID" value="SMO90864.1"/>
    <property type="molecule type" value="Genomic_DNA"/>
</dbReference>
<dbReference type="PANTHER" id="PTHR43304">
    <property type="entry name" value="PHYTOCHROME-LIKE PROTEIN CPH1"/>
    <property type="match status" value="1"/>
</dbReference>
<dbReference type="SUPFAM" id="SSF55874">
    <property type="entry name" value="ATPase domain of HSP90 chaperone/DNA topoisomerase II/histidine kinase"/>
    <property type="match status" value="1"/>
</dbReference>
<evidence type="ECO:0000256" key="1">
    <source>
        <dbReference type="ARBA" id="ARBA00000085"/>
    </source>
</evidence>
<proteinExistence type="predicted"/>
<dbReference type="InterPro" id="IPR001610">
    <property type="entry name" value="PAC"/>
</dbReference>
<dbReference type="InterPro" id="IPR005467">
    <property type="entry name" value="His_kinase_dom"/>
</dbReference>
<dbReference type="RefSeq" id="WP_142534705.1">
    <property type="nucleotide sequence ID" value="NZ_FXTB01000014.1"/>
</dbReference>
<keyword evidence="6" id="KW-0808">Transferase</keyword>
<keyword evidence="10" id="KW-0902">Two-component regulatory system</keyword>
<evidence type="ECO:0000313" key="16">
    <source>
        <dbReference type="Proteomes" id="UP000319040"/>
    </source>
</evidence>
<dbReference type="PANTHER" id="PTHR43304:SF1">
    <property type="entry name" value="PAC DOMAIN-CONTAINING PROTEIN"/>
    <property type="match status" value="1"/>
</dbReference>
<evidence type="ECO:0000313" key="15">
    <source>
        <dbReference type="EMBL" id="SMO90864.1"/>
    </source>
</evidence>
<dbReference type="Pfam" id="PF00512">
    <property type="entry name" value="HisKA"/>
    <property type="match status" value="1"/>
</dbReference>
<dbReference type="Pfam" id="PF13426">
    <property type="entry name" value="PAS_9"/>
    <property type="match status" value="2"/>
</dbReference>
<feature type="domain" description="PAS" evidence="13">
    <location>
        <begin position="1"/>
        <end position="54"/>
    </location>
</feature>
<evidence type="ECO:0000256" key="4">
    <source>
        <dbReference type="ARBA" id="ARBA00022475"/>
    </source>
</evidence>
<dbReference type="SUPFAM" id="SSF55785">
    <property type="entry name" value="PYP-like sensor domain (PAS domain)"/>
    <property type="match status" value="4"/>
</dbReference>
<reference evidence="15 16" key="1">
    <citation type="submission" date="2017-05" db="EMBL/GenBank/DDBJ databases">
        <authorList>
            <person name="Varghese N."/>
            <person name="Submissions S."/>
        </authorList>
    </citation>
    <scope>NUCLEOTIDE SEQUENCE [LARGE SCALE GENOMIC DNA]</scope>
    <source>
        <strain evidence="15 16">DSM 27040</strain>
    </source>
</reference>
<dbReference type="AlphaFoldDB" id="A0A521F3Y3"/>
<dbReference type="CDD" id="cd00082">
    <property type="entry name" value="HisKA"/>
    <property type="match status" value="1"/>
</dbReference>
<evidence type="ECO:0000256" key="10">
    <source>
        <dbReference type="ARBA" id="ARBA00023012"/>
    </source>
</evidence>
<dbReference type="EC" id="2.7.13.3" evidence="3"/>
<evidence type="ECO:0000256" key="9">
    <source>
        <dbReference type="ARBA" id="ARBA00022840"/>
    </source>
</evidence>